<reference evidence="2 3" key="1">
    <citation type="journal article" date="2018" name="Plant J.">
        <title>Genome sequences of Chlorella sorokiniana UTEX 1602 and Micractinium conductrix SAG 241.80: implications to maltose excretion by a green alga.</title>
        <authorList>
            <person name="Arriola M.B."/>
            <person name="Velmurugan N."/>
            <person name="Zhang Y."/>
            <person name="Plunkett M.H."/>
            <person name="Hondzo H."/>
            <person name="Barney B.M."/>
        </authorList>
    </citation>
    <scope>NUCLEOTIDE SEQUENCE [LARGE SCALE GENOMIC DNA]</scope>
    <source>
        <strain evidence="2 3">SAG 241.80</strain>
    </source>
</reference>
<feature type="chain" id="PRO_5015127725" evidence="1">
    <location>
        <begin position="20"/>
        <end position="566"/>
    </location>
</feature>
<dbReference type="AlphaFoldDB" id="A0A2P6V3G3"/>
<keyword evidence="1" id="KW-0732">Signal</keyword>
<sequence length="566" mass="60833">MRLQPLLLALLLAAGSASALLQAPEFLKPARFKPHPRGCPVDTVHLSFGHAIRDEAGLRKGTPTGFVEEQFCWPLGQVLQKAPRNLQLAQVQDGCTTSLTEWRVELSRTTVDKIAFADAGCGDRGLACKEGLGRRSATAAQCTASKGKVVAAAPGDVTCSWADSARLDLSGVRESGMAVWKVNSYGDARRPQISASFYTALADAPGKPCVSSCTAATCFSDWCNLQHPQYLGVGGRVESEAFGETEVQLSPVYPMPVGGTWRLTWYGGRGEEADPYTPRGPGTPIKRHLVSINPDLTKGTKGLVVREGGGPLLDTQTVVNLTQLLAGRTPGWNQIVMQAKAEHKTNKLIQTGSLGYWFEQVAPCPAKASVPFYTHVLEDSTWQIDPSDGHVWDTRPKGFPLWLKVLNLKGPTYALFTVNLSFLNPKATVHAAALWFSVNVVEGSTNKGDAMPIAAYDGATSWYSVCSKTAKGCLPEVAQDTPCVPPLCKDAKQVGSGVVNGKTGKNKWFKLNLSKTWVTSVLQSRKPLKIAMTLPWTGPGSQEYGALFIRDSPTGAGPFVTMRASC</sequence>
<proteinExistence type="predicted"/>
<dbReference type="EMBL" id="LHPF02000035">
    <property type="protein sequence ID" value="PSC68626.1"/>
    <property type="molecule type" value="Genomic_DNA"/>
</dbReference>
<keyword evidence="3" id="KW-1185">Reference proteome</keyword>
<protein>
    <submittedName>
        <fullName evidence="2">Uncharacterized protein</fullName>
    </submittedName>
</protein>
<gene>
    <name evidence="2" type="ORF">C2E20_7804</name>
</gene>
<name>A0A2P6V3G3_9CHLO</name>
<accession>A0A2P6V3G3</accession>
<evidence type="ECO:0000313" key="3">
    <source>
        <dbReference type="Proteomes" id="UP000239649"/>
    </source>
</evidence>
<organism evidence="2 3">
    <name type="scientific">Micractinium conductrix</name>
    <dbReference type="NCBI Taxonomy" id="554055"/>
    <lineage>
        <taxon>Eukaryota</taxon>
        <taxon>Viridiplantae</taxon>
        <taxon>Chlorophyta</taxon>
        <taxon>core chlorophytes</taxon>
        <taxon>Trebouxiophyceae</taxon>
        <taxon>Chlorellales</taxon>
        <taxon>Chlorellaceae</taxon>
        <taxon>Chlorella clade</taxon>
        <taxon>Micractinium</taxon>
    </lineage>
</organism>
<feature type="signal peptide" evidence="1">
    <location>
        <begin position="1"/>
        <end position="19"/>
    </location>
</feature>
<dbReference type="Proteomes" id="UP000239649">
    <property type="component" value="Unassembled WGS sequence"/>
</dbReference>
<evidence type="ECO:0000256" key="1">
    <source>
        <dbReference type="SAM" id="SignalP"/>
    </source>
</evidence>
<comment type="caution">
    <text evidence="2">The sequence shown here is derived from an EMBL/GenBank/DDBJ whole genome shotgun (WGS) entry which is preliminary data.</text>
</comment>
<evidence type="ECO:0000313" key="2">
    <source>
        <dbReference type="EMBL" id="PSC68626.1"/>
    </source>
</evidence>